<name>A0A939PFG7_9ACTN</name>
<evidence type="ECO:0000313" key="8">
    <source>
        <dbReference type="EMBL" id="MBO2451247.1"/>
    </source>
</evidence>
<feature type="signal peptide" evidence="6">
    <location>
        <begin position="1"/>
        <end position="41"/>
    </location>
</feature>
<keyword evidence="4" id="KW-1015">Disulfide bond</keyword>
<evidence type="ECO:0000256" key="4">
    <source>
        <dbReference type="ARBA" id="ARBA00023157"/>
    </source>
</evidence>
<dbReference type="InterPro" id="IPR051913">
    <property type="entry name" value="GH2_Domain-Containing"/>
</dbReference>
<dbReference type="SUPFAM" id="SSF49899">
    <property type="entry name" value="Concanavalin A-like lectins/glucanases"/>
    <property type="match status" value="1"/>
</dbReference>
<evidence type="ECO:0000256" key="3">
    <source>
        <dbReference type="ARBA" id="ARBA00022801"/>
    </source>
</evidence>
<keyword evidence="2 6" id="KW-0732">Signal</keyword>
<comment type="similarity">
    <text evidence="1">Belongs to the glycosyl hydrolase 2 family.</text>
</comment>
<dbReference type="AlphaFoldDB" id="A0A939PFG7"/>
<dbReference type="Gene3D" id="2.60.40.10">
    <property type="entry name" value="Immunoglobulins"/>
    <property type="match status" value="1"/>
</dbReference>
<dbReference type="Proteomes" id="UP000669179">
    <property type="component" value="Unassembled WGS sequence"/>
</dbReference>
<dbReference type="SMART" id="SM00560">
    <property type="entry name" value="LamGL"/>
    <property type="match status" value="1"/>
</dbReference>
<keyword evidence="3 8" id="KW-0378">Hydrolase</keyword>
<comment type="caution">
    <text evidence="8">The sequence shown here is derived from an EMBL/GenBank/DDBJ whole genome shotgun (WGS) entry which is preliminary data.</text>
</comment>
<dbReference type="EMBL" id="JAGEOJ010000012">
    <property type="protein sequence ID" value="MBO2451247.1"/>
    <property type="molecule type" value="Genomic_DNA"/>
</dbReference>
<evidence type="ECO:0000256" key="1">
    <source>
        <dbReference type="ARBA" id="ARBA00007401"/>
    </source>
</evidence>
<proteinExistence type="inferred from homology"/>
<evidence type="ECO:0000256" key="5">
    <source>
        <dbReference type="ARBA" id="ARBA00023295"/>
    </source>
</evidence>
<dbReference type="GO" id="GO:0004553">
    <property type="term" value="F:hydrolase activity, hydrolyzing O-glycosyl compounds"/>
    <property type="evidence" value="ECO:0007669"/>
    <property type="project" value="InterPro"/>
</dbReference>
<evidence type="ECO:0000313" key="9">
    <source>
        <dbReference type="Proteomes" id="UP000669179"/>
    </source>
</evidence>
<dbReference type="GO" id="GO:0005975">
    <property type="term" value="P:carbohydrate metabolic process"/>
    <property type="evidence" value="ECO:0007669"/>
    <property type="project" value="InterPro"/>
</dbReference>
<organism evidence="8 9">
    <name type="scientific">Actinomadura barringtoniae</name>
    <dbReference type="NCBI Taxonomy" id="1427535"/>
    <lineage>
        <taxon>Bacteria</taxon>
        <taxon>Bacillati</taxon>
        <taxon>Actinomycetota</taxon>
        <taxon>Actinomycetes</taxon>
        <taxon>Streptosporangiales</taxon>
        <taxon>Thermomonosporaceae</taxon>
        <taxon>Actinomadura</taxon>
    </lineage>
</organism>
<keyword evidence="5" id="KW-0326">Glycosidase</keyword>
<dbReference type="InterPro" id="IPR013320">
    <property type="entry name" value="ConA-like_dom_sf"/>
</dbReference>
<dbReference type="InterPro" id="IPR017853">
    <property type="entry name" value="GH"/>
</dbReference>
<dbReference type="Pfam" id="PF22666">
    <property type="entry name" value="Glyco_hydro_2_N2"/>
    <property type="match status" value="1"/>
</dbReference>
<accession>A0A939PFG7</accession>
<dbReference type="InterPro" id="IPR006102">
    <property type="entry name" value="Ig-like_GH2"/>
</dbReference>
<dbReference type="Pfam" id="PF02836">
    <property type="entry name" value="Glyco_hydro_2_C"/>
    <property type="match status" value="1"/>
</dbReference>
<dbReference type="SUPFAM" id="SSF49785">
    <property type="entry name" value="Galactose-binding domain-like"/>
    <property type="match status" value="1"/>
</dbReference>
<gene>
    <name evidence="8" type="ORF">J4573_29430</name>
</gene>
<evidence type="ECO:0000259" key="7">
    <source>
        <dbReference type="SMART" id="SM00560"/>
    </source>
</evidence>
<dbReference type="InterPro" id="IPR036156">
    <property type="entry name" value="Beta-gal/glucu_dom_sf"/>
</dbReference>
<dbReference type="PANTHER" id="PTHR42732:SF2">
    <property type="entry name" value="BETA-MANNOSIDASE"/>
    <property type="match status" value="1"/>
</dbReference>
<dbReference type="SUPFAM" id="SSF49303">
    <property type="entry name" value="beta-Galactosidase/glucuronidase domain"/>
    <property type="match status" value="1"/>
</dbReference>
<feature type="domain" description="LamG-like jellyroll fold" evidence="7">
    <location>
        <begin position="706"/>
        <end position="838"/>
    </location>
</feature>
<evidence type="ECO:0000256" key="2">
    <source>
        <dbReference type="ARBA" id="ARBA00022729"/>
    </source>
</evidence>
<dbReference type="InterPro" id="IPR008979">
    <property type="entry name" value="Galactose-bd-like_sf"/>
</dbReference>
<dbReference type="PANTHER" id="PTHR42732">
    <property type="entry name" value="BETA-GALACTOSIDASE"/>
    <property type="match status" value="1"/>
</dbReference>
<dbReference type="Gene3D" id="2.60.120.200">
    <property type="match status" value="1"/>
</dbReference>
<reference evidence="8" key="1">
    <citation type="submission" date="2021-03" db="EMBL/GenBank/DDBJ databases">
        <authorList>
            <person name="Kanchanasin P."/>
            <person name="Saeng-In P."/>
            <person name="Phongsopitanun W."/>
            <person name="Yuki M."/>
            <person name="Kudo T."/>
            <person name="Ohkuma M."/>
            <person name="Tanasupawat S."/>
        </authorList>
    </citation>
    <scope>NUCLEOTIDE SEQUENCE</scope>
    <source>
        <strain evidence="8">GKU 128</strain>
    </source>
</reference>
<dbReference type="InterPro" id="IPR006103">
    <property type="entry name" value="Glyco_hydro_2_cat"/>
</dbReference>
<keyword evidence="9" id="KW-1185">Reference proteome</keyword>
<dbReference type="Pfam" id="PF13385">
    <property type="entry name" value="Laminin_G_3"/>
    <property type="match status" value="1"/>
</dbReference>
<dbReference type="InterPro" id="IPR054593">
    <property type="entry name" value="Beta-mannosidase-like_N2"/>
</dbReference>
<dbReference type="InterPro" id="IPR013783">
    <property type="entry name" value="Ig-like_fold"/>
</dbReference>
<dbReference type="InterPro" id="IPR006558">
    <property type="entry name" value="LamG-like"/>
</dbReference>
<evidence type="ECO:0000256" key="6">
    <source>
        <dbReference type="SAM" id="SignalP"/>
    </source>
</evidence>
<dbReference type="Pfam" id="PF00703">
    <property type="entry name" value="Glyco_hydro_2"/>
    <property type="match status" value="1"/>
</dbReference>
<protein>
    <submittedName>
        <fullName evidence="8">Glycoside hydrolase family 2</fullName>
    </submittedName>
</protein>
<feature type="chain" id="PRO_5036748445" evidence="6">
    <location>
        <begin position="42"/>
        <end position="848"/>
    </location>
</feature>
<sequence length="848" mass="91686">MRPPPPEGAHPVQNRRSQAATGLLGLAVLLVALLAQAPAHAAGPGKAPLLITTPTDLTTPWTAQVTPTNALPDYPRPQLTRERWQNLNGTWQFAETAAGQPPPIGVDLGERVLVPYPVESRLSGIQRHVDRMWYRRTFTLPPSWRRDRLLLHFGAVDYQATVYVNGQKLLTHTGGYDPFSVDVTDALKNKGKGEQEIILGVTDTTDIGSQAVGKQRKPGDGIFYTPSSGIWQTVWMEPVATAHIENLQSTPDLAAGALRLTVKTAGGQTSGQTVEAVAYAGDTEVGRVTGAPGTELKLPVPKAHLWTPDDPFLYDLHVRLRDGNGNRVADEVGSYFGMRSITNAKGPDGKVRMMLNGTFVMQVGTLDQGFWPDGIYTAPTDAALRFDLEAHKKLGFNMVRKHIKVEPSRWYYWADRLGLLVWQDMPATFGGHTPSDAVKAQYETEMRAMMAQLHNHPSIVVWVPFNEGWGEYEPKRIADAVKSWDPSRLVDANSGVNCCDSLPDQGEGEIYDDHTYVGPGAPSASTTRAVVAGEYGGLGLRVDGHMYDPDHGFAYEMTPDSATLTRRYTELQDKMLTVEKRCAVSASVYTQITDVENEINGIYTYDRRVLKADAAAVKAANEKLIAASGTSSEPPTFPPGKPGLDGVSFYPFDEGSGTTAKDVAGPHDATLVNGPQWTTGHNAGGLQFNGSDQYADAGAAILDTTGNYSVSAWVKLDKLRSFGTAVSQDGTNNSAFYLQYSGPDDRFAFSFAGLRALSSSPPETGHWYHLTGVRDAVNGTLTLYVDGKQSGASAAACLGDPSTGHTVIGRGKYGGNPVDYWPGALDQVHLYDRALSAAEVSALYESGR</sequence>
<dbReference type="Gene3D" id="2.60.120.260">
    <property type="entry name" value="Galactose-binding domain-like"/>
    <property type="match status" value="1"/>
</dbReference>
<dbReference type="SUPFAM" id="SSF51445">
    <property type="entry name" value="(Trans)glycosidases"/>
    <property type="match status" value="1"/>
</dbReference>
<dbReference type="Gene3D" id="3.20.20.80">
    <property type="entry name" value="Glycosidases"/>
    <property type="match status" value="1"/>
</dbReference>